<gene>
    <name evidence="13" type="ORF">CINC_LOCUS10790</name>
</gene>
<dbReference type="InterPro" id="IPR013041">
    <property type="entry name" value="Clathrin_app_Ig-like_sf"/>
</dbReference>
<organism evidence="13 14">
    <name type="scientific">Chrysodeixis includens</name>
    <name type="common">Soybean looper</name>
    <name type="synonym">Pseudoplusia includens</name>
    <dbReference type="NCBI Taxonomy" id="689277"/>
    <lineage>
        <taxon>Eukaryota</taxon>
        <taxon>Metazoa</taxon>
        <taxon>Ecdysozoa</taxon>
        <taxon>Arthropoda</taxon>
        <taxon>Hexapoda</taxon>
        <taxon>Insecta</taxon>
        <taxon>Pterygota</taxon>
        <taxon>Neoptera</taxon>
        <taxon>Endopterygota</taxon>
        <taxon>Lepidoptera</taxon>
        <taxon>Glossata</taxon>
        <taxon>Ditrysia</taxon>
        <taxon>Noctuoidea</taxon>
        <taxon>Noctuidae</taxon>
        <taxon>Plusiinae</taxon>
        <taxon>Chrysodeixis</taxon>
    </lineage>
</organism>
<keyword evidence="6 10" id="KW-0333">Golgi apparatus</keyword>
<dbReference type="Gene3D" id="2.60.40.1230">
    <property type="match status" value="1"/>
</dbReference>
<feature type="compositionally biased region" description="Polar residues" evidence="11">
    <location>
        <begin position="704"/>
        <end position="713"/>
    </location>
</feature>
<evidence type="ECO:0000256" key="8">
    <source>
        <dbReference type="ARBA" id="ARBA00023329"/>
    </source>
</evidence>
<evidence type="ECO:0000256" key="2">
    <source>
        <dbReference type="ARBA" id="ARBA00004555"/>
    </source>
</evidence>
<reference evidence="13" key="1">
    <citation type="submission" date="2021-12" db="EMBL/GenBank/DDBJ databases">
        <authorList>
            <person name="King R."/>
        </authorList>
    </citation>
    <scope>NUCLEOTIDE SEQUENCE</scope>
</reference>
<evidence type="ECO:0000256" key="6">
    <source>
        <dbReference type="ARBA" id="ARBA00023034"/>
    </source>
</evidence>
<evidence type="ECO:0000256" key="11">
    <source>
        <dbReference type="SAM" id="MobiDB-lite"/>
    </source>
</evidence>
<evidence type="ECO:0000313" key="14">
    <source>
        <dbReference type="Proteomes" id="UP001154114"/>
    </source>
</evidence>
<dbReference type="Proteomes" id="UP001154114">
    <property type="component" value="Chromosome 5"/>
</dbReference>
<protein>
    <recommendedName>
        <fullName evidence="10">AP-1 complex subunit gamma</fullName>
    </recommendedName>
</protein>
<dbReference type="OrthoDB" id="28053at2759"/>
<dbReference type="InterPro" id="IPR008153">
    <property type="entry name" value="GAE_dom"/>
</dbReference>
<dbReference type="Pfam" id="PF02883">
    <property type="entry name" value="Alpha_adaptinC2"/>
    <property type="match status" value="1"/>
</dbReference>
<keyword evidence="7 10" id="KW-0472">Membrane</keyword>
<dbReference type="SUPFAM" id="SSF49348">
    <property type="entry name" value="Clathrin adaptor appendage domain"/>
    <property type="match status" value="1"/>
</dbReference>
<dbReference type="PIRSF" id="PIRSF037094">
    <property type="entry name" value="AP1_complex_gamma"/>
    <property type="match status" value="1"/>
</dbReference>
<dbReference type="PANTHER" id="PTHR22780">
    <property type="entry name" value="ADAPTIN, ALPHA/GAMMA/EPSILON"/>
    <property type="match status" value="1"/>
</dbReference>
<evidence type="ECO:0000256" key="1">
    <source>
        <dbReference type="ARBA" id="ARBA00004156"/>
    </source>
</evidence>
<dbReference type="InterPro" id="IPR002553">
    <property type="entry name" value="Clathrin/coatomer_adapt-like_N"/>
</dbReference>
<dbReference type="InterPro" id="IPR016024">
    <property type="entry name" value="ARM-type_fold"/>
</dbReference>
<dbReference type="InterPro" id="IPR008152">
    <property type="entry name" value="Clathrin_a/b/g-adaptin_app_Ig"/>
</dbReference>
<evidence type="ECO:0000256" key="9">
    <source>
        <dbReference type="ARBA" id="ARBA00029433"/>
    </source>
</evidence>
<dbReference type="InterPro" id="IPR011989">
    <property type="entry name" value="ARM-like"/>
</dbReference>
<evidence type="ECO:0000256" key="4">
    <source>
        <dbReference type="ARBA" id="ARBA00022448"/>
    </source>
</evidence>
<accession>A0A9N8KUR7</accession>
<comment type="similarity">
    <text evidence="3 10">Belongs to the adaptor complexes large subunit family.</text>
</comment>
<dbReference type="FunFam" id="1.25.10.10:FF:000030">
    <property type="entry name" value="AP-1 complex subunit gamma"/>
    <property type="match status" value="1"/>
</dbReference>
<keyword evidence="8 10" id="KW-0968">Cytoplasmic vesicle</keyword>
<dbReference type="GO" id="GO:0006886">
    <property type="term" value="P:intracellular protein transport"/>
    <property type="evidence" value="ECO:0007669"/>
    <property type="project" value="UniProtKB-UniRule"/>
</dbReference>
<evidence type="ECO:0000256" key="10">
    <source>
        <dbReference type="PIRNR" id="PIRNR037094"/>
    </source>
</evidence>
<evidence type="ECO:0000313" key="13">
    <source>
        <dbReference type="EMBL" id="CAD0196500.1"/>
    </source>
</evidence>
<evidence type="ECO:0000256" key="7">
    <source>
        <dbReference type="ARBA" id="ARBA00023136"/>
    </source>
</evidence>
<dbReference type="InterPro" id="IPR050840">
    <property type="entry name" value="Adaptor_Complx_Large_Subunit"/>
</dbReference>
<keyword evidence="5 10" id="KW-0653">Protein transport</keyword>
<evidence type="ECO:0000259" key="12">
    <source>
        <dbReference type="PROSITE" id="PS50180"/>
    </source>
</evidence>
<dbReference type="Pfam" id="PF01602">
    <property type="entry name" value="Adaptin_N"/>
    <property type="match status" value="1"/>
</dbReference>
<dbReference type="InterPro" id="IPR017107">
    <property type="entry name" value="AP1_complex_gsu"/>
</dbReference>
<keyword evidence="14" id="KW-1185">Reference proteome</keyword>
<dbReference type="Gene3D" id="1.25.10.10">
    <property type="entry name" value="Leucine-rich Repeat Variant"/>
    <property type="match status" value="1"/>
</dbReference>
<feature type="domain" description="GAE" evidence="12">
    <location>
        <begin position="768"/>
        <end position="878"/>
    </location>
</feature>
<dbReference type="AlphaFoldDB" id="A0A9N8KUR7"/>
<evidence type="ECO:0000256" key="5">
    <source>
        <dbReference type="ARBA" id="ARBA00022927"/>
    </source>
</evidence>
<evidence type="ECO:0000256" key="3">
    <source>
        <dbReference type="ARBA" id="ARBA00006613"/>
    </source>
</evidence>
<proteinExistence type="inferred from homology"/>
<sequence length="883" mass="97867">MAYPMYEVDWSVLPPEQNRRFNPAFNIATIKQVVNEAIERVAPVSVRMPTPTRLRDLIRQIRAARTAAEERSVVNKECAYIRSTFREEDSVWRCRNIAKLLYIHMLGYPAHFGQLECLKLIASPRFTDKRVGYLGAMLLLDERQDVHLLITNCLKNDLNSNTQFVVGLALCTLGAIASPEMARDLASEVERLIKSPNAYIKKKAALCAFRIIRRVPDLMEMFLPATRSLLTEKNHGVLITGVTLITEMCENSPDTLNHFKKIVPNLVRILKNLILAGYSPEHDVSGVSDPFLQVKILRLLRILGKNDAEASEAMNDILAQVATNTETSKNVGNTILYETVLSIMDIKSESSLRVLAINILGRFLLNNDKNIRYVALNTLLRTVHVDTSAVQRHRTTILECLKDPDVSIRRRAMELSFALINGQNIRSMMKELLTFLERSDAEFKAHCSSAMVLAAERYAPSNKWHLDTLFRVLLKAGNYLRDDTVSSTLQIVSVAAPERQAYAAMRLWTSLERSAVSGDATEKQPLVQVAAWTIGEYGDLLVSEASNAISMVDEDGVDDFVRPSEEYVIDVYQKLLWSTQLSINTKEYLLLSLAKLSTRFTTQPSQDKIRVIIDTFGSHIHIELQQRGVELSQLYRNYAHLRPALLERMPAMEAAGGAPALDEPEPEPQPAHTADHVADALLDLIIGSDSLTNGDIEHNPQAPPSNNNTSSNDILDLLSGLDLSGAAPASLLNNNVSAPPASQPQPQPQAMLLDGLFASPAVTAPPTQELASVTALDKNGLLVVFLVSRAAAGAELTMRATSTAPHTLTDFLFQAAVPRTFQLDMMSPSGTVLPPQGEITQVLKITNPSRTALRLRIRVSYNVEGSPVLEQAEVNNFPPELFY</sequence>
<dbReference type="GO" id="GO:0016192">
    <property type="term" value="P:vesicle-mediated transport"/>
    <property type="evidence" value="ECO:0007669"/>
    <property type="project" value="InterPro"/>
</dbReference>
<dbReference type="GO" id="GO:0030121">
    <property type="term" value="C:AP-1 adaptor complex"/>
    <property type="evidence" value="ECO:0007669"/>
    <property type="project" value="InterPro"/>
</dbReference>
<comment type="subcellular location">
    <subcellularLocation>
        <location evidence="1">Cytoplasmic vesicle membrane</location>
    </subcellularLocation>
    <subcellularLocation>
        <location evidence="9">Endomembrane system</location>
        <topology evidence="9">Peripheral membrane protein</topology>
        <orientation evidence="9">Cytoplasmic side</orientation>
    </subcellularLocation>
    <subcellularLocation>
        <location evidence="2">Golgi apparatus</location>
    </subcellularLocation>
</comment>
<keyword evidence="4 10" id="KW-0813">Transport</keyword>
<dbReference type="PROSITE" id="PS50180">
    <property type="entry name" value="GAE"/>
    <property type="match status" value="1"/>
</dbReference>
<dbReference type="SUPFAM" id="SSF48371">
    <property type="entry name" value="ARM repeat"/>
    <property type="match status" value="1"/>
</dbReference>
<feature type="region of interest" description="Disordered" evidence="11">
    <location>
        <begin position="692"/>
        <end position="713"/>
    </location>
</feature>
<name>A0A9N8KUR7_CHRIL</name>
<dbReference type="EMBL" id="LR824008">
    <property type="protein sequence ID" value="CAD0196500.1"/>
    <property type="molecule type" value="Genomic_DNA"/>
</dbReference>
<dbReference type="SMART" id="SM00809">
    <property type="entry name" value="Alpha_adaptinC2"/>
    <property type="match status" value="1"/>
</dbReference>